<protein>
    <submittedName>
        <fullName evidence="1">Uncharacterized protein</fullName>
    </submittedName>
</protein>
<gene>
    <name evidence="1" type="ORF">F5X68DRAFT_55298</name>
</gene>
<proteinExistence type="predicted"/>
<name>A0A9P8V2M5_9PEZI</name>
<dbReference type="Proteomes" id="UP000770015">
    <property type="component" value="Unassembled WGS sequence"/>
</dbReference>
<keyword evidence="2" id="KW-1185">Reference proteome</keyword>
<organism evidence="1 2">
    <name type="scientific">Plectosphaerella plurivora</name>
    <dbReference type="NCBI Taxonomy" id="936078"/>
    <lineage>
        <taxon>Eukaryota</taxon>
        <taxon>Fungi</taxon>
        <taxon>Dikarya</taxon>
        <taxon>Ascomycota</taxon>
        <taxon>Pezizomycotina</taxon>
        <taxon>Sordariomycetes</taxon>
        <taxon>Hypocreomycetidae</taxon>
        <taxon>Glomerellales</taxon>
        <taxon>Plectosphaerellaceae</taxon>
        <taxon>Plectosphaerella</taxon>
    </lineage>
</organism>
<dbReference type="AlphaFoldDB" id="A0A9P8V2M5"/>
<evidence type="ECO:0000313" key="1">
    <source>
        <dbReference type="EMBL" id="KAH6665867.1"/>
    </source>
</evidence>
<reference evidence="1" key="1">
    <citation type="journal article" date="2021" name="Nat. Commun.">
        <title>Genetic determinants of endophytism in the Arabidopsis root mycobiome.</title>
        <authorList>
            <person name="Mesny F."/>
            <person name="Miyauchi S."/>
            <person name="Thiergart T."/>
            <person name="Pickel B."/>
            <person name="Atanasova L."/>
            <person name="Karlsson M."/>
            <person name="Huettel B."/>
            <person name="Barry K.W."/>
            <person name="Haridas S."/>
            <person name="Chen C."/>
            <person name="Bauer D."/>
            <person name="Andreopoulos W."/>
            <person name="Pangilinan J."/>
            <person name="LaButti K."/>
            <person name="Riley R."/>
            <person name="Lipzen A."/>
            <person name="Clum A."/>
            <person name="Drula E."/>
            <person name="Henrissat B."/>
            <person name="Kohler A."/>
            <person name="Grigoriev I.V."/>
            <person name="Martin F.M."/>
            <person name="Hacquard S."/>
        </authorList>
    </citation>
    <scope>NUCLEOTIDE SEQUENCE</scope>
    <source>
        <strain evidence="1">MPI-SDFR-AT-0117</strain>
    </source>
</reference>
<dbReference type="EMBL" id="JAGSXJ010000037">
    <property type="protein sequence ID" value="KAH6665867.1"/>
    <property type="molecule type" value="Genomic_DNA"/>
</dbReference>
<evidence type="ECO:0000313" key="2">
    <source>
        <dbReference type="Proteomes" id="UP000770015"/>
    </source>
</evidence>
<sequence>MSKKPKVGSFRLPLRIFLRLTYPRRLACLATRRRPEYRHLRRTKLRICTERGRARHSPPPRSLVITVPDLSAGSPFVSLIYRGNSALFPSRRGRRMPTVHLLRGLAPDLRTCQWPTDIGRRAVAPVVGSSPPDAARTDMFVVQGREMFVHLGLQRQISRIDTFESASTRGQRCPRIRF</sequence>
<accession>A0A9P8V2M5</accession>
<comment type="caution">
    <text evidence="1">The sequence shown here is derived from an EMBL/GenBank/DDBJ whole genome shotgun (WGS) entry which is preliminary data.</text>
</comment>